<dbReference type="Proteomes" id="UP000235145">
    <property type="component" value="Unassembled WGS sequence"/>
</dbReference>
<keyword evidence="6" id="KW-0813">Transport</keyword>
<evidence type="ECO:0000256" key="4">
    <source>
        <dbReference type="ARBA" id="ARBA00023136"/>
    </source>
</evidence>
<evidence type="ECO:0000313" key="7">
    <source>
        <dbReference type="EMBL" id="KAJ0194418.1"/>
    </source>
</evidence>
<dbReference type="Gene3D" id="1.50.40.10">
    <property type="entry name" value="Mitochondrial carrier domain"/>
    <property type="match status" value="1"/>
</dbReference>
<keyword evidence="3" id="KW-0677">Repeat</keyword>
<evidence type="ECO:0000256" key="3">
    <source>
        <dbReference type="ARBA" id="ARBA00022737"/>
    </source>
</evidence>
<sequence>MSSEHAFRGIKDCFSRTYRDAGIRGLYRGVAPSLYGIFPYSSLKFYFYEKMKSHVPVDYRKNMMVKLACGSVAGLLCQTFTYPLDIVQRLQGSSSQLKVTMGTLVMIVQKEGWKSKTK</sequence>
<dbReference type="Pfam" id="PF00153">
    <property type="entry name" value="Mito_carr"/>
    <property type="match status" value="2"/>
</dbReference>
<gene>
    <name evidence="7" type="ORF">LSAT_V11C800439090</name>
</gene>
<dbReference type="PROSITE" id="PS50920">
    <property type="entry name" value="SOLCAR"/>
    <property type="match status" value="1"/>
</dbReference>
<keyword evidence="8" id="KW-1185">Reference proteome</keyword>
<dbReference type="AlphaFoldDB" id="A0A9R1UX34"/>
<evidence type="ECO:0000256" key="6">
    <source>
        <dbReference type="RuleBase" id="RU000488"/>
    </source>
</evidence>
<feature type="repeat" description="Solcar" evidence="5">
    <location>
        <begin position="1"/>
        <end position="54"/>
    </location>
</feature>
<keyword evidence="2 5" id="KW-0812">Transmembrane</keyword>
<dbReference type="SUPFAM" id="SSF103506">
    <property type="entry name" value="Mitochondrial carrier"/>
    <property type="match status" value="1"/>
</dbReference>
<proteinExistence type="inferred from homology"/>
<comment type="subcellular location">
    <subcellularLocation>
        <location evidence="1">Membrane</location>
        <topology evidence="1">Multi-pass membrane protein</topology>
    </subcellularLocation>
</comment>
<evidence type="ECO:0000256" key="2">
    <source>
        <dbReference type="ARBA" id="ARBA00022692"/>
    </source>
</evidence>
<evidence type="ECO:0000256" key="5">
    <source>
        <dbReference type="PROSITE-ProRule" id="PRU00282"/>
    </source>
</evidence>
<keyword evidence="4 5" id="KW-0472">Membrane</keyword>
<accession>A0A9R1UX34</accession>
<reference evidence="7 8" key="1">
    <citation type="journal article" date="2017" name="Nat. Commun.">
        <title>Genome assembly with in vitro proximity ligation data and whole-genome triplication in lettuce.</title>
        <authorList>
            <person name="Reyes-Chin-Wo S."/>
            <person name="Wang Z."/>
            <person name="Yang X."/>
            <person name="Kozik A."/>
            <person name="Arikit S."/>
            <person name="Song C."/>
            <person name="Xia L."/>
            <person name="Froenicke L."/>
            <person name="Lavelle D.O."/>
            <person name="Truco M.J."/>
            <person name="Xia R."/>
            <person name="Zhu S."/>
            <person name="Xu C."/>
            <person name="Xu H."/>
            <person name="Xu X."/>
            <person name="Cox K."/>
            <person name="Korf I."/>
            <person name="Meyers B.C."/>
            <person name="Michelmore R.W."/>
        </authorList>
    </citation>
    <scope>NUCLEOTIDE SEQUENCE [LARGE SCALE GENOMIC DNA]</scope>
    <source>
        <strain evidence="8">cv. Salinas</strain>
        <tissue evidence="7">Seedlings</tissue>
    </source>
</reference>
<evidence type="ECO:0000313" key="8">
    <source>
        <dbReference type="Proteomes" id="UP000235145"/>
    </source>
</evidence>
<comment type="caution">
    <text evidence="7">The sequence shown here is derived from an EMBL/GenBank/DDBJ whole genome shotgun (WGS) entry which is preliminary data.</text>
</comment>
<organism evidence="7 8">
    <name type="scientific">Lactuca sativa</name>
    <name type="common">Garden lettuce</name>
    <dbReference type="NCBI Taxonomy" id="4236"/>
    <lineage>
        <taxon>Eukaryota</taxon>
        <taxon>Viridiplantae</taxon>
        <taxon>Streptophyta</taxon>
        <taxon>Embryophyta</taxon>
        <taxon>Tracheophyta</taxon>
        <taxon>Spermatophyta</taxon>
        <taxon>Magnoliopsida</taxon>
        <taxon>eudicotyledons</taxon>
        <taxon>Gunneridae</taxon>
        <taxon>Pentapetalae</taxon>
        <taxon>asterids</taxon>
        <taxon>campanulids</taxon>
        <taxon>Asterales</taxon>
        <taxon>Asteraceae</taxon>
        <taxon>Cichorioideae</taxon>
        <taxon>Cichorieae</taxon>
        <taxon>Lactucinae</taxon>
        <taxon>Lactuca</taxon>
    </lineage>
</organism>
<dbReference type="GO" id="GO:0016020">
    <property type="term" value="C:membrane"/>
    <property type="evidence" value="ECO:0007669"/>
    <property type="project" value="UniProtKB-SubCell"/>
</dbReference>
<dbReference type="InterPro" id="IPR023395">
    <property type="entry name" value="MCP_dom_sf"/>
</dbReference>
<protein>
    <recommendedName>
        <fullName evidence="9">ADP/ATP translocase</fullName>
    </recommendedName>
</protein>
<evidence type="ECO:0000256" key="1">
    <source>
        <dbReference type="ARBA" id="ARBA00004141"/>
    </source>
</evidence>
<comment type="similarity">
    <text evidence="6">Belongs to the mitochondrial carrier (TC 2.A.29) family.</text>
</comment>
<name>A0A9R1UX34_LACSA</name>
<dbReference type="EMBL" id="NBSK02000008">
    <property type="protein sequence ID" value="KAJ0194418.1"/>
    <property type="molecule type" value="Genomic_DNA"/>
</dbReference>
<evidence type="ECO:0008006" key="9">
    <source>
        <dbReference type="Google" id="ProtNLM"/>
    </source>
</evidence>
<dbReference type="InterPro" id="IPR018108">
    <property type="entry name" value="MCP_transmembrane"/>
</dbReference>
<dbReference type="PANTHER" id="PTHR24089">
    <property type="entry name" value="SOLUTE CARRIER FAMILY 25"/>
    <property type="match status" value="1"/>
</dbReference>